<evidence type="ECO:0000313" key="2">
    <source>
        <dbReference type="Ensembl" id="ENSCSAVP00000001135.1"/>
    </source>
</evidence>
<reference evidence="2" key="2">
    <citation type="submission" date="2025-08" db="UniProtKB">
        <authorList>
            <consortium name="Ensembl"/>
        </authorList>
    </citation>
    <scope>IDENTIFICATION</scope>
</reference>
<proteinExistence type="predicted"/>
<keyword evidence="3" id="KW-1185">Reference proteome</keyword>
<reference evidence="2" key="3">
    <citation type="submission" date="2025-09" db="UniProtKB">
        <authorList>
            <consortium name="Ensembl"/>
        </authorList>
    </citation>
    <scope>IDENTIFICATION</scope>
</reference>
<sequence length="117" mass="13854">MLQHESRLSSEQPQKNPPNRIHLTVRRLTRGGTFGVGCSLYTDQPQVALVSNGAECLMLSKKLFWEHVTEQCLDHLRQKEYPYPNDEELLEQYWRLRSWKAYQSHLLKQIYIDMYSG</sequence>
<accession>H2Y737</accession>
<feature type="region of interest" description="Disordered" evidence="1">
    <location>
        <begin position="1"/>
        <end position="21"/>
    </location>
</feature>
<dbReference type="Proteomes" id="UP000007875">
    <property type="component" value="Unassembled WGS sequence"/>
</dbReference>
<dbReference type="HOGENOM" id="CLU_2235611_0_0_1"/>
<dbReference type="AlphaFoldDB" id="H2Y737"/>
<dbReference type="Ensembl" id="ENSCSAVT00000001148.1">
    <property type="protein sequence ID" value="ENSCSAVP00000001135.1"/>
    <property type="gene ID" value="ENSCSAVG00000000633.1"/>
</dbReference>
<organism evidence="2 3">
    <name type="scientific">Ciona savignyi</name>
    <name type="common">Pacific transparent sea squirt</name>
    <dbReference type="NCBI Taxonomy" id="51511"/>
    <lineage>
        <taxon>Eukaryota</taxon>
        <taxon>Metazoa</taxon>
        <taxon>Chordata</taxon>
        <taxon>Tunicata</taxon>
        <taxon>Ascidiacea</taxon>
        <taxon>Phlebobranchia</taxon>
        <taxon>Cionidae</taxon>
        <taxon>Ciona</taxon>
    </lineage>
</organism>
<name>H2Y737_CIOSA</name>
<dbReference type="InParanoid" id="H2Y737"/>
<reference evidence="3" key="1">
    <citation type="submission" date="2003-08" db="EMBL/GenBank/DDBJ databases">
        <authorList>
            <person name="Birren B."/>
            <person name="Nusbaum C."/>
            <person name="Abebe A."/>
            <person name="Abouelleil A."/>
            <person name="Adekoya E."/>
            <person name="Ait-zahra M."/>
            <person name="Allen N."/>
            <person name="Allen T."/>
            <person name="An P."/>
            <person name="Anderson M."/>
            <person name="Anderson S."/>
            <person name="Arachchi H."/>
            <person name="Armbruster J."/>
            <person name="Bachantsang P."/>
            <person name="Baldwin J."/>
            <person name="Barry A."/>
            <person name="Bayul T."/>
            <person name="Blitshsteyn B."/>
            <person name="Bloom T."/>
            <person name="Blye J."/>
            <person name="Boguslavskiy L."/>
            <person name="Borowsky M."/>
            <person name="Boukhgalter B."/>
            <person name="Brunache A."/>
            <person name="Butler J."/>
            <person name="Calixte N."/>
            <person name="Calvo S."/>
            <person name="Camarata J."/>
            <person name="Campo K."/>
            <person name="Chang J."/>
            <person name="Cheshatsang Y."/>
            <person name="Citroen M."/>
            <person name="Collymore A."/>
            <person name="Considine T."/>
            <person name="Cook A."/>
            <person name="Cooke P."/>
            <person name="Corum B."/>
            <person name="Cuomo C."/>
            <person name="David R."/>
            <person name="Dawoe T."/>
            <person name="Degray S."/>
            <person name="Dodge S."/>
            <person name="Dooley K."/>
            <person name="Dorje P."/>
            <person name="Dorjee K."/>
            <person name="Dorris L."/>
            <person name="Duffey N."/>
            <person name="Dupes A."/>
            <person name="Elkins T."/>
            <person name="Engels R."/>
            <person name="Erickson J."/>
            <person name="Farina A."/>
            <person name="Faro S."/>
            <person name="Ferreira P."/>
            <person name="Fischer H."/>
            <person name="Fitzgerald M."/>
            <person name="Foley K."/>
            <person name="Gage D."/>
            <person name="Galagan J."/>
            <person name="Gearin G."/>
            <person name="Gnerre S."/>
            <person name="Gnirke A."/>
            <person name="Goyette A."/>
            <person name="Graham J."/>
            <person name="Grandbois E."/>
            <person name="Gyaltsen K."/>
            <person name="Hafez N."/>
            <person name="Hagopian D."/>
            <person name="Hagos B."/>
            <person name="Hall J."/>
            <person name="Hatcher B."/>
            <person name="Heller A."/>
            <person name="Higgins H."/>
            <person name="Honan T."/>
            <person name="Horn A."/>
            <person name="Houde N."/>
            <person name="Hughes L."/>
            <person name="Hulme W."/>
            <person name="Husby E."/>
            <person name="Iliev I."/>
            <person name="Jaffe D."/>
            <person name="Jones C."/>
            <person name="Kamal M."/>
            <person name="Kamat A."/>
            <person name="Kamvysselis M."/>
            <person name="Karlsson E."/>
            <person name="Kells C."/>
            <person name="Kieu A."/>
            <person name="Kisner P."/>
            <person name="Kodira C."/>
            <person name="Kulbokas E."/>
            <person name="Labutti K."/>
            <person name="Lama D."/>
            <person name="Landers T."/>
            <person name="Leger J."/>
            <person name="Levine S."/>
            <person name="Lewis D."/>
            <person name="Lewis T."/>
            <person name="Lindblad-toh K."/>
            <person name="Liu X."/>
            <person name="Lokyitsang T."/>
            <person name="Lokyitsang Y."/>
            <person name="Lucien O."/>
            <person name="Lui A."/>
            <person name="Ma L.J."/>
            <person name="Mabbitt R."/>
            <person name="Macdonald J."/>
            <person name="Maclean C."/>
            <person name="Major J."/>
            <person name="Manning J."/>
            <person name="Marabella R."/>
            <person name="Maru K."/>
            <person name="Matthews C."/>
            <person name="Mauceli E."/>
            <person name="Mccarthy M."/>
            <person name="Mcdonough S."/>
            <person name="Mcghee T."/>
            <person name="Meldrim J."/>
            <person name="Meneus L."/>
            <person name="Mesirov J."/>
            <person name="Mihalev A."/>
            <person name="Mihova T."/>
            <person name="Mikkelsen T."/>
            <person name="Mlenga V."/>
            <person name="Moru K."/>
            <person name="Mozes J."/>
            <person name="Mulrain L."/>
            <person name="Munson G."/>
            <person name="Naylor J."/>
            <person name="Newes C."/>
            <person name="Nguyen C."/>
            <person name="Nguyen N."/>
            <person name="Nguyen T."/>
            <person name="Nicol R."/>
            <person name="Nielsen C."/>
            <person name="Nizzari M."/>
            <person name="Norbu C."/>
            <person name="Norbu N."/>
            <person name="O'donnell P."/>
            <person name="Okoawo O."/>
            <person name="O'leary S."/>
            <person name="Omotosho B."/>
            <person name="O'neill K."/>
            <person name="Osman S."/>
            <person name="Parker S."/>
            <person name="Perrin D."/>
            <person name="Phunkhang P."/>
            <person name="Piqani B."/>
            <person name="Purcell S."/>
            <person name="Rachupka T."/>
            <person name="Ramasamy U."/>
            <person name="Rameau R."/>
            <person name="Ray V."/>
            <person name="Raymond C."/>
            <person name="Retta R."/>
            <person name="Richardson S."/>
            <person name="Rise C."/>
            <person name="Rodriguez J."/>
            <person name="Rogers J."/>
            <person name="Rogov P."/>
            <person name="Rutman M."/>
            <person name="Schupbach R."/>
            <person name="Seaman C."/>
            <person name="Settipalli S."/>
            <person name="Sharpe T."/>
            <person name="Sheridan J."/>
            <person name="Sherpa N."/>
            <person name="Shi J."/>
            <person name="Smirnov S."/>
            <person name="Smith C."/>
            <person name="Sougnez C."/>
            <person name="Spencer B."/>
            <person name="Stalker J."/>
            <person name="Stange-thomann N."/>
            <person name="Stavropoulos S."/>
            <person name="Stetson K."/>
            <person name="Stone C."/>
            <person name="Stone S."/>
            <person name="Stubbs M."/>
            <person name="Talamas J."/>
            <person name="Tchuinga P."/>
            <person name="Tenzing P."/>
            <person name="Tesfaye S."/>
            <person name="Theodore J."/>
            <person name="Thoulutsang Y."/>
            <person name="Topham K."/>
            <person name="Towey S."/>
            <person name="Tsamla T."/>
            <person name="Tsomo N."/>
            <person name="Vallee D."/>
            <person name="Vassiliev H."/>
            <person name="Venkataraman V."/>
            <person name="Vinson J."/>
            <person name="Vo A."/>
            <person name="Wade C."/>
            <person name="Wang S."/>
            <person name="Wangchuk T."/>
            <person name="Wangdi T."/>
            <person name="Whittaker C."/>
            <person name="Wilkinson J."/>
            <person name="Wu Y."/>
            <person name="Wyman D."/>
            <person name="Yadav S."/>
            <person name="Yang S."/>
            <person name="Yang X."/>
            <person name="Yeager S."/>
            <person name="Yee E."/>
            <person name="Young G."/>
            <person name="Zainoun J."/>
            <person name="Zembeck L."/>
            <person name="Zimmer A."/>
            <person name="Zody M."/>
            <person name="Lander E."/>
        </authorList>
    </citation>
    <scope>NUCLEOTIDE SEQUENCE [LARGE SCALE GENOMIC DNA]</scope>
</reference>
<evidence type="ECO:0000256" key="1">
    <source>
        <dbReference type="SAM" id="MobiDB-lite"/>
    </source>
</evidence>
<dbReference type="eggNOG" id="ENOG502S8NG">
    <property type="taxonomic scope" value="Eukaryota"/>
</dbReference>
<protein>
    <submittedName>
        <fullName evidence="2">Uncharacterized protein</fullName>
    </submittedName>
</protein>
<dbReference type="OMA" id="RQKEYPY"/>
<dbReference type="GeneTree" id="ENSGT00390000003964"/>
<evidence type="ECO:0000313" key="3">
    <source>
        <dbReference type="Proteomes" id="UP000007875"/>
    </source>
</evidence>
<dbReference type="STRING" id="51511.ENSCSAVP00000001135"/>